<feature type="chain" id="PRO_5016411043" evidence="1">
    <location>
        <begin position="25"/>
        <end position="224"/>
    </location>
</feature>
<comment type="caution">
    <text evidence="2">The sequence shown here is derived from an EMBL/GenBank/DDBJ whole genome shotgun (WGS) entry which is preliminary data.</text>
</comment>
<dbReference type="RefSeq" id="WP_109673515.1">
    <property type="nucleotide sequence ID" value="NZ_QGDT01000002.1"/>
</dbReference>
<evidence type="ECO:0000313" key="3">
    <source>
        <dbReference type="Proteomes" id="UP000245880"/>
    </source>
</evidence>
<dbReference type="Proteomes" id="UP000245880">
    <property type="component" value="Unassembled WGS sequence"/>
</dbReference>
<keyword evidence="1" id="KW-0732">Signal</keyword>
<proteinExistence type="predicted"/>
<evidence type="ECO:0000256" key="1">
    <source>
        <dbReference type="SAM" id="SignalP"/>
    </source>
</evidence>
<reference evidence="2 3" key="1">
    <citation type="submission" date="2018-03" db="EMBL/GenBank/DDBJ databases">
        <title>Genomic Encyclopedia of Archaeal and Bacterial Type Strains, Phase II (KMG-II): from individual species to whole genera.</title>
        <authorList>
            <person name="Goeker M."/>
        </authorList>
    </citation>
    <scope>NUCLEOTIDE SEQUENCE [LARGE SCALE GENOMIC DNA]</scope>
    <source>
        <strain evidence="2 3">DSM 100346</strain>
    </source>
</reference>
<name>A0A316AQU6_9BACT</name>
<dbReference type="AlphaFoldDB" id="A0A316AQU6"/>
<feature type="signal peptide" evidence="1">
    <location>
        <begin position="1"/>
        <end position="24"/>
    </location>
</feature>
<dbReference type="EMBL" id="QGDT01000002">
    <property type="protein sequence ID" value="PWJ59669.1"/>
    <property type="molecule type" value="Genomic_DNA"/>
</dbReference>
<protein>
    <submittedName>
        <fullName evidence="2">Uncharacterized protein</fullName>
    </submittedName>
</protein>
<evidence type="ECO:0000313" key="2">
    <source>
        <dbReference type="EMBL" id="PWJ59669.1"/>
    </source>
</evidence>
<accession>A0A316AQU6</accession>
<gene>
    <name evidence="2" type="ORF">CLV98_102503</name>
</gene>
<keyword evidence="3" id="KW-1185">Reference proteome</keyword>
<organism evidence="2 3">
    <name type="scientific">Dyadobacter jejuensis</name>
    <dbReference type="NCBI Taxonomy" id="1082580"/>
    <lineage>
        <taxon>Bacteria</taxon>
        <taxon>Pseudomonadati</taxon>
        <taxon>Bacteroidota</taxon>
        <taxon>Cytophagia</taxon>
        <taxon>Cytophagales</taxon>
        <taxon>Spirosomataceae</taxon>
        <taxon>Dyadobacter</taxon>
    </lineage>
</organism>
<sequence length="224" mass="25915">MKRTSIVFKITVLLCCVCAAKVYAQTFEEENTKVMERMDTESFKEKVLLNKAIALDYQLEPFRTREKNKEGTYVMHLDARLLRQLIETAERGNMDGRKKPETMGKIFKRSRKEVTANNVIPVGIINMDAVLLSEAQVEENIKVKREGKKADASKYENIEFIAAGPLQDEVFQGDVQFQLNRELLYGNNKNEIKSVSIDFLDGKGWRKYSLKDELIRHRFQVTQV</sequence>
<dbReference type="OrthoDB" id="957447at2"/>